<accession>A0AAD7E6R2</accession>
<keyword evidence="3" id="KW-1185">Reference proteome</keyword>
<name>A0AAD7E6R2_9AGAR</name>
<reference evidence="2" key="1">
    <citation type="submission" date="2023-03" db="EMBL/GenBank/DDBJ databases">
        <title>Massive genome expansion in bonnet fungi (Mycena s.s.) driven by repeated elements and novel gene families across ecological guilds.</title>
        <authorList>
            <consortium name="Lawrence Berkeley National Laboratory"/>
            <person name="Harder C.B."/>
            <person name="Miyauchi S."/>
            <person name="Viragh M."/>
            <person name="Kuo A."/>
            <person name="Thoen E."/>
            <person name="Andreopoulos B."/>
            <person name="Lu D."/>
            <person name="Skrede I."/>
            <person name="Drula E."/>
            <person name="Henrissat B."/>
            <person name="Morin E."/>
            <person name="Kohler A."/>
            <person name="Barry K."/>
            <person name="LaButti K."/>
            <person name="Morin E."/>
            <person name="Salamov A."/>
            <person name="Lipzen A."/>
            <person name="Mereny Z."/>
            <person name="Hegedus B."/>
            <person name="Baldrian P."/>
            <person name="Stursova M."/>
            <person name="Weitz H."/>
            <person name="Taylor A."/>
            <person name="Grigoriev I.V."/>
            <person name="Nagy L.G."/>
            <person name="Martin F."/>
            <person name="Kauserud H."/>
        </authorList>
    </citation>
    <scope>NUCLEOTIDE SEQUENCE</scope>
    <source>
        <strain evidence="2">9144</strain>
    </source>
</reference>
<evidence type="ECO:0000313" key="2">
    <source>
        <dbReference type="EMBL" id="KAJ7230676.1"/>
    </source>
</evidence>
<evidence type="ECO:0000256" key="1">
    <source>
        <dbReference type="SAM" id="MobiDB-lite"/>
    </source>
</evidence>
<evidence type="ECO:0000313" key="3">
    <source>
        <dbReference type="Proteomes" id="UP001219525"/>
    </source>
</evidence>
<gene>
    <name evidence="2" type="ORF">GGX14DRAFT_384587</name>
</gene>
<protein>
    <submittedName>
        <fullName evidence="2">Uncharacterized protein</fullName>
    </submittedName>
</protein>
<organism evidence="2 3">
    <name type="scientific">Mycena pura</name>
    <dbReference type="NCBI Taxonomy" id="153505"/>
    <lineage>
        <taxon>Eukaryota</taxon>
        <taxon>Fungi</taxon>
        <taxon>Dikarya</taxon>
        <taxon>Basidiomycota</taxon>
        <taxon>Agaricomycotina</taxon>
        <taxon>Agaricomycetes</taxon>
        <taxon>Agaricomycetidae</taxon>
        <taxon>Agaricales</taxon>
        <taxon>Marasmiineae</taxon>
        <taxon>Mycenaceae</taxon>
        <taxon>Mycena</taxon>
    </lineage>
</organism>
<feature type="region of interest" description="Disordered" evidence="1">
    <location>
        <begin position="1"/>
        <end position="20"/>
    </location>
</feature>
<comment type="caution">
    <text evidence="2">The sequence shown here is derived from an EMBL/GenBank/DDBJ whole genome shotgun (WGS) entry which is preliminary data.</text>
</comment>
<dbReference type="AlphaFoldDB" id="A0AAD7E6R2"/>
<sequence>MLPPAPDDPQHPPAASNNVKCTPTKCARLMVYHGDMKLPFTQIAQHSPFKNIDPQTLSNNHNLVKSHGGDCYYNGKKGKTGRKRTFMEAQLNEAEERLESGELIDVEDVRRVMFPKIPAHTIRDNLSQIGLESFAQQKKPNLLPRHQLIHSYLLAIYRATSHGRCEQYMGSCPHSHMIT</sequence>
<dbReference type="Proteomes" id="UP001219525">
    <property type="component" value="Unassembled WGS sequence"/>
</dbReference>
<proteinExistence type="predicted"/>
<dbReference type="EMBL" id="JARJCW010000001">
    <property type="protein sequence ID" value="KAJ7230676.1"/>
    <property type="molecule type" value="Genomic_DNA"/>
</dbReference>